<name>A0A9J6QRS3_9FIRM</name>
<evidence type="ECO:0000313" key="4">
    <source>
        <dbReference type="EMBL" id="MCU7378124.1"/>
    </source>
</evidence>
<keyword evidence="2" id="KW-0812">Transmembrane</keyword>
<protein>
    <submittedName>
        <fullName evidence="4">Phage tail tape measure protein</fullName>
    </submittedName>
</protein>
<dbReference type="AlphaFoldDB" id="A0A9J6QRS3"/>
<feature type="transmembrane region" description="Helical" evidence="2">
    <location>
        <begin position="457"/>
        <end position="477"/>
    </location>
</feature>
<keyword evidence="2" id="KW-0472">Membrane</keyword>
<dbReference type="PANTHER" id="PTHR37813:SF1">
    <property type="entry name" value="FELS-2 PROPHAGE PROTEIN"/>
    <property type="match status" value="1"/>
</dbReference>
<evidence type="ECO:0000256" key="2">
    <source>
        <dbReference type="SAM" id="Phobius"/>
    </source>
</evidence>
<accession>A0A9J6QRS3</accession>
<proteinExistence type="predicted"/>
<dbReference type="RefSeq" id="WP_269478437.1">
    <property type="nucleotide sequence ID" value="NZ_JAOSHN010000002.1"/>
</dbReference>
<dbReference type="Proteomes" id="UP001065549">
    <property type="component" value="Unassembled WGS sequence"/>
</dbReference>
<evidence type="ECO:0000256" key="1">
    <source>
        <dbReference type="ARBA" id="ARBA00022612"/>
    </source>
</evidence>
<sequence length="678" mass="71983">MSKGKIMTTVVNIAGNIDPSLSKAVDGAVSSFGKIDKKSAITKAAIAGIAAGMGKAVKESFTYLKELGETFDDASDSIRIGTGATGEALQALNNDFNEVYKSVPTSTDAAAQAIADYNTKIGLTGPALQNISKQAIQVSDILNEDLGTVIDSSSKAFQQWKIDEENMSGAMDHVFKVSQSTGAGFSDLFGKVQKFGPQLQEMGYSFNTATSMIGQMEKAGVNVDEVMGAMKKSVSAMAKEGLSASEGLQIYYDKIKNAGSATEATTIASEIFGTRAGSTVATAIRDGTLAIDDFNASIEANGETISGAAGDTYDYAEKLQIMKQKAEVYLRPLAETVFDGINTALDWTLSHTTEIKAALKAIAVGLSGFAVAAIVTKLTSSLKEYGGVMKAVKSGQTALNTAMKANPAGLIILGITALVSAFVYFWNTSKSFRNFWIGLWNSIKSKVIEGYQAVKPILDMLGGVLKGVLGVAISYIMTQLSNLKLIFSGLISFISGVFTGNWRKAWEGVKSIFAGIFGGLSEVVKRPFNAVISLINKAISGINEISLDIPDFLGGGTLGFNIPKIPMLAAGGFTTGTSIAGEAGTEAVISFDRRYRSENLAYWTKAGMMLGAMPENEYIISGSGSSTINLEGLEFSPVINIQGDAKKQDIIEALRDVFPEFFDLLDEWFVGRDDFAYV</sequence>
<dbReference type="EMBL" id="JAOSHN010000002">
    <property type="protein sequence ID" value="MCU7378124.1"/>
    <property type="molecule type" value="Genomic_DNA"/>
</dbReference>
<feature type="transmembrane region" description="Helical" evidence="2">
    <location>
        <begin position="408"/>
        <end position="426"/>
    </location>
</feature>
<comment type="caution">
    <text evidence="4">The sequence shown here is derived from an EMBL/GenBank/DDBJ whole genome shotgun (WGS) entry which is preliminary data.</text>
</comment>
<dbReference type="Pfam" id="PF10145">
    <property type="entry name" value="PhageMin_Tail"/>
    <property type="match status" value="1"/>
</dbReference>
<feature type="domain" description="Phage tail tape measure protein" evidence="3">
    <location>
        <begin position="101"/>
        <end position="251"/>
    </location>
</feature>
<evidence type="ECO:0000259" key="3">
    <source>
        <dbReference type="Pfam" id="PF10145"/>
    </source>
</evidence>
<keyword evidence="2" id="KW-1133">Transmembrane helix</keyword>
<organism evidence="4 5">
    <name type="scientific">Hominibacterium faecale</name>
    <dbReference type="NCBI Taxonomy" id="2839743"/>
    <lineage>
        <taxon>Bacteria</taxon>
        <taxon>Bacillati</taxon>
        <taxon>Bacillota</taxon>
        <taxon>Clostridia</taxon>
        <taxon>Peptostreptococcales</taxon>
        <taxon>Anaerovoracaceae</taxon>
        <taxon>Hominibacterium</taxon>
    </lineage>
</organism>
<keyword evidence="5" id="KW-1185">Reference proteome</keyword>
<gene>
    <name evidence="4" type="ORF">OBO34_07125</name>
</gene>
<reference evidence="4" key="1">
    <citation type="submission" date="2022-09" db="EMBL/GenBank/DDBJ databases">
        <title>Culturomic study of gut microbiota in children with autism spectrum disorder.</title>
        <authorList>
            <person name="Efimov B.A."/>
            <person name="Chaplin A.V."/>
            <person name="Sokolova S.R."/>
            <person name="Pikina A.P."/>
            <person name="Korzhanova M."/>
            <person name="Belova V."/>
            <person name="Korostin D."/>
        </authorList>
    </citation>
    <scope>NUCLEOTIDE SEQUENCE</scope>
    <source>
        <strain evidence="4">ASD5510</strain>
    </source>
</reference>
<dbReference type="NCBIfam" id="TIGR01760">
    <property type="entry name" value="tape_meas_TP901"/>
    <property type="match status" value="1"/>
</dbReference>
<evidence type="ECO:0000313" key="5">
    <source>
        <dbReference type="Proteomes" id="UP001065549"/>
    </source>
</evidence>
<dbReference type="InterPro" id="IPR010090">
    <property type="entry name" value="Phage_tape_meas"/>
</dbReference>
<dbReference type="PANTHER" id="PTHR37813">
    <property type="entry name" value="FELS-2 PROPHAGE PROTEIN"/>
    <property type="match status" value="1"/>
</dbReference>
<keyword evidence="1" id="KW-1188">Viral release from host cell</keyword>